<feature type="chain" id="PRO_5016969514" evidence="1">
    <location>
        <begin position="33"/>
        <end position="135"/>
    </location>
</feature>
<feature type="signal peptide" evidence="1">
    <location>
        <begin position="1"/>
        <end position="32"/>
    </location>
</feature>
<organism evidence="2 3">
    <name type="scientific">Larkinella punicea</name>
    <dbReference type="NCBI Taxonomy" id="2315727"/>
    <lineage>
        <taxon>Bacteria</taxon>
        <taxon>Pseudomonadati</taxon>
        <taxon>Bacteroidota</taxon>
        <taxon>Cytophagia</taxon>
        <taxon>Cytophagales</taxon>
        <taxon>Spirosomataceae</taxon>
        <taxon>Larkinella</taxon>
    </lineage>
</organism>
<sequence length="135" mass="14505">MKTNFVNNSVTLGLAMLAATTLVAIAPSSAEARVLDGPKAETKATPVSIREVGNLKFKVSVNQPVDSKIVVSIADDSNNKLYSGTLTKKEQLGRVFDFSQLADGKYVIEVAYGKEKVSQSFAIQTQVSRVVLARN</sequence>
<dbReference type="Proteomes" id="UP000253383">
    <property type="component" value="Unassembled WGS sequence"/>
</dbReference>
<dbReference type="OrthoDB" id="957609at2"/>
<dbReference type="EMBL" id="QOWE01000005">
    <property type="protein sequence ID" value="RCR70113.1"/>
    <property type="molecule type" value="Genomic_DNA"/>
</dbReference>
<evidence type="ECO:0000256" key="1">
    <source>
        <dbReference type="SAM" id="SignalP"/>
    </source>
</evidence>
<gene>
    <name evidence="2" type="ORF">DUE52_07040</name>
</gene>
<name>A0A368JU33_9BACT</name>
<protein>
    <submittedName>
        <fullName evidence="2">Uncharacterized protein</fullName>
    </submittedName>
</protein>
<keyword evidence="3" id="KW-1185">Reference proteome</keyword>
<evidence type="ECO:0000313" key="3">
    <source>
        <dbReference type="Proteomes" id="UP000253383"/>
    </source>
</evidence>
<comment type="caution">
    <text evidence="2">The sequence shown here is derived from an EMBL/GenBank/DDBJ whole genome shotgun (WGS) entry which is preliminary data.</text>
</comment>
<keyword evidence="1" id="KW-0732">Signal</keyword>
<accession>A0A368JU33</accession>
<dbReference type="AlphaFoldDB" id="A0A368JU33"/>
<evidence type="ECO:0000313" key="2">
    <source>
        <dbReference type="EMBL" id="RCR70113.1"/>
    </source>
</evidence>
<reference evidence="2 3" key="1">
    <citation type="submission" date="2018-07" db="EMBL/GenBank/DDBJ databases">
        <title>Genome analysis of Larkinella rosea.</title>
        <authorList>
            <person name="Zhou Z."/>
            <person name="Wang G."/>
        </authorList>
    </citation>
    <scope>NUCLEOTIDE SEQUENCE [LARGE SCALE GENOMIC DNA]</scope>
    <source>
        <strain evidence="3">zzj9</strain>
    </source>
</reference>
<proteinExistence type="predicted"/>
<dbReference type="RefSeq" id="WP_114405279.1">
    <property type="nucleotide sequence ID" value="NZ_QOWE01000005.1"/>
</dbReference>